<reference evidence="2" key="1">
    <citation type="journal article" date="2023" name="Mol. Phylogenet. Evol.">
        <title>Genome-scale phylogeny and comparative genomics of the fungal order Sordariales.</title>
        <authorList>
            <person name="Hensen N."/>
            <person name="Bonometti L."/>
            <person name="Westerberg I."/>
            <person name="Brannstrom I.O."/>
            <person name="Guillou S."/>
            <person name="Cros-Aarteil S."/>
            <person name="Calhoun S."/>
            <person name="Haridas S."/>
            <person name="Kuo A."/>
            <person name="Mondo S."/>
            <person name="Pangilinan J."/>
            <person name="Riley R."/>
            <person name="LaButti K."/>
            <person name="Andreopoulos B."/>
            <person name="Lipzen A."/>
            <person name="Chen C."/>
            <person name="Yan M."/>
            <person name="Daum C."/>
            <person name="Ng V."/>
            <person name="Clum A."/>
            <person name="Steindorff A."/>
            <person name="Ohm R.A."/>
            <person name="Martin F."/>
            <person name="Silar P."/>
            <person name="Natvig D.O."/>
            <person name="Lalanne C."/>
            <person name="Gautier V."/>
            <person name="Ament-Velasquez S.L."/>
            <person name="Kruys A."/>
            <person name="Hutchinson M.I."/>
            <person name="Powell A.J."/>
            <person name="Barry K."/>
            <person name="Miller A.N."/>
            <person name="Grigoriev I.V."/>
            <person name="Debuchy R."/>
            <person name="Gladieux P."/>
            <person name="Hiltunen Thoren M."/>
            <person name="Johannesson H."/>
        </authorList>
    </citation>
    <scope>NUCLEOTIDE SEQUENCE</scope>
    <source>
        <strain evidence="2">CBS 118394</strain>
    </source>
</reference>
<feature type="compositionally biased region" description="Basic and acidic residues" evidence="1">
    <location>
        <begin position="217"/>
        <end position="229"/>
    </location>
</feature>
<evidence type="ECO:0008006" key="4">
    <source>
        <dbReference type="Google" id="ProtNLM"/>
    </source>
</evidence>
<name>A0AAE0I4S5_9PEZI</name>
<sequence length="283" mass="32113">MTSPAAANGSLDYFSCGSCDGIFRASWKARDAHCLAFGHEKPPFECARCPLRIRYQSAAEKHMEVTNRWHYVCLYCEISWRTEEQCEEHEAEDHSLGAIANFSGELTSTAVDKKQTTKGGPLHHERESVTVGHGPSYPFYLKLFRDAEVFSGHVESGGCLCSQFRSKQQMYSSLRLKDPYNVLTNPTGYVLKKVENREQTGRDLPRAAISAPSPPRLTKENRKNHDPKKQIMGAQQGPIVKQERLEPEEKEKMEMKQVKSMWKDRIYRDPGAISAPEVTFTLL</sequence>
<proteinExistence type="predicted"/>
<comment type="caution">
    <text evidence="2">The sequence shown here is derived from an EMBL/GenBank/DDBJ whole genome shotgun (WGS) entry which is preliminary data.</text>
</comment>
<dbReference type="AlphaFoldDB" id="A0AAE0I4S5"/>
<evidence type="ECO:0000256" key="1">
    <source>
        <dbReference type="SAM" id="MobiDB-lite"/>
    </source>
</evidence>
<gene>
    <name evidence="2" type="ORF">B0H66DRAFT_622667</name>
</gene>
<evidence type="ECO:0000313" key="2">
    <source>
        <dbReference type="EMBL" id="KAK3318609.1"/>
    </source>
</evidence>
<organism evidence="2 3">
    <name type="scientific">Apodospora peruviana</name>
    <dbReference type="NCBI Taxonomy" id="516989"/>
    <lineage>
        <taxon>Eukaryota</taxon>
        <taxon>Fungi</taxon>
        <taxon>Dikarya</taxon>
        <taxon>Ascomycota</taxon>
        <taxon>Pezizomycotina</taxon>
        <taxon>Sordariomycetes</taxon>
        <taxon>Sordariomycetidae</taxon>
        <taxon>Sordariales</taxon>
        <taxon>Lasiosphaeriaceae</taxon>
        <taxon>Apodospora</taxon>
    </lineage>
</organism>
<dbReference type="Proteomes" id="UP001283341">
    <property type="component" value="Unassembled WGS sequence"/>
</dbReference>
<protein>
    <recommendedName>
        <fullName evidence="4">C2H2-type domain-containing protein</fullName>
    </recommendedName>
</protein>
<accession>A0AAE0I4S5</accession>
<evidence type="ECO:0000313" key="3">
    <source>
        <dbReference type="Proteomes" id="UP001283341"/>
    </source>
</evidence>
<reference evidence="2" key="2">
    <citation type="submission" date="2023-06" db="EMBL/GenBank/DDBJ databases">
        <authorList>
            <consortium name="Lawrence Berkeley National Laboratory"/>
            <person name="Haridas S."/>
            <person name="Hensen N."/>
            <person name="Bonometti L."/>
            <person name="Westerberg I."/>
            <person name="Brannstrom I.O."/>
            <person name="Guillou S."/>
            <person name="Cros-Aarteil S."/>
            <person name="Calhoun S."/>
            <person name="Kuo A."/>
            <person name="Mondo S."/>
            <person name="Pangilinan J."/>
            <person name="Riley R."/>
            <person name="Labutti K."/>
            <person name="Andreopoulos B."/>
            <person name="Lipzen A."/>
            <person name="Chen C."/>
            <person name="Yanf M."/>
            <person name="Daum C."/>
            <person name="Ng V."/>
            <person name="Clum A."/>
            <person name="Steindorff A."/>
            <person name="Ohm R."/>
            <person name="Martin F."/>
            <person name="Silar P."/>
            <person name="Natvig D."/>
            <person name="Lalanne C."/>
            <person name="Gautier V."/>
            <person name="Ament-Velasquez S.L."/>
            <person name="Kruys A."/>
            <person name="Hutchinson M.I."/>
            <person name="Powell A.J."/>
            <person name="Barry K."/>
            <person name="Miller A.N."/>
            <person name="Grigoriev I.V."/>
            <person name="Debuchy R."/>
            <person name="Gladieux P."/>
            <person name="Thoren M.H."/>
            <person name="Johannesson H."/>
        </authorList>
    </citation>
    <scope>NUCLEOTIDE SEQUENCE</scope>
    <source>
        <strain evidence="2">CBS 118394</strain>
    </source>
</reference>
<dbReference type="EMBL" id="JAUEDM010000004">
    <property type="protein sequence ID" value="KAK3318609.1"/>
    <property type="molecule type" value="Genomic_DNA"/>
</dbReference>
<feature type="compositionally biased region" description="Basic and acidic residues" evidence="1">
    <location>
        <begin position="241"/>
        <end position="252"/>
    </location>
</feature>
<keyword evidence="3" id="KW-1185">Reference proteome</keyword>
<feature type="region of interest" description="Disordered" evidence="1">
    <location>
        <begin position="206"/>
        <end position="252"/>
    </location>
</feature>